<dbReference type="Gene3D" id="3.40.50.1820">
    <property type="entry name" value="alpha/beta hydrolase"/>
    <property type="match status" value="1"/>
</dbReference>
<dbReference type="InterPro" id="IPR029058">
    <property type="entry name" value="AB_hydrolase_fold"/>
</dbReference>
<organism evidence="3 4">
    <name type="scientific">Neohortaea acidophila</name>
    <dbReference type="NCBI Taxonomy" id="245834"/>
    <lineage>
        <taxon>Eukaryota</taxon>
        <taxon>Fungi</taxon>
        <taxon>Dikarya</taxon>
        <taxon>Ascomycota</taxon>
        <taxon>Pezizomycotina</taxon>
        <taxon>Dothideomycetes</taxon>
        <taxon>Dothideomycetidae</taxon>
        <taxon>Mycosphaerellales</taxon>
        <taxon>Teratosphaeriaceae</taxon>
        <taxon>Neohortaea</taxon>
    </lineage>
</organism>
<sequence length="326" mass="34381">MQHHDSHSDDNAGGRQSQNFITSEGSTVGYAEYGHQTGYLVIYFHGLPGSRFEAELYAAEAQKLGLRIIAPDRPGIGLSSPVAGLTLLDYPTHISQLVHHVGAGDTEEFGILATSGGGPYALACAARLPLLPGLRSVGVVAGLGPRDLTNTGMSLVQRLSFAAMDWVPAGVVRWLWDTAIANAARNPDEAVLKKKIQGPLAAMKRDAGVSDDDPADEIMVASMRAAFAQGSMGYVQDATIISNPWGFRLSDITGVRVEFWYGSNDNIAPVATGRAMAAQLPDSALHCFEGEGHAAATLLHRGDVLARIIQVAQSHSAGTKSSAPAQ</sequence>
<name>A0A6A6Q9Z1_9PEZI</name>
<keyword evidence="4" id="KW-1185">Reference proteome</keyword>
<protein>
    <submittedName>
        <fullName evidence="3">Alpha/Beta hydrolase protein</fullName>
    </submittedName>
</protein>
<dbReference type="SUPFAM" id="SSF53474">
    <property type="entry name" value="alpha/beta-Hydrolases"/>
    <property type="match status" value="1"/>
</dbReference>
<gene>
    <name evidence="3" type="ORF">BDY17DRAFT_320725</name>
</gene>
<proteinExistence type="predicted"/>
<evidence type="ECO:0000256" key="1">
    <source>
        <dbReference type="SAM" id="MobiDB-lite"/>
    </source>
</evidence>
<dbReference type="OrthoDB" id="294702at2759"/>
<feature type="region of interest" description="Disordered" evidence="1">
    <location>
        <begin position="1"/>
        <end position="20"/>
    </location>
</feature>
<dbReference type="AlphaFoldDB" id="A0A6A6Q9Z1"/>
<dbReference type="InterPro" id="IPR050471">
    <property type="entry name" value="AB_hydrolase"/>
</dbReference>
<reference evidence="3" key="1">
    <citation type="journal article" date="2020" name="Stud. Mycol.">
        <title>101 Dothideomycetes genomes: a test case for predicting lifestyles and emergence of pathogens.</title>
        <authorList>
            <person name="Haridas S."/>
            <person name="Albert R."/>
            <person name="Binder M."/>
            <person name="Bloem J."/>
            <person name="Labutti K."/>
            <person name="Salamov A."/>
            <person name="Andreopoulos B."/>
            <person name="Baker S."/>
            <person name="Barry K."/>
            <person name="Bills G."/>
            <person name="Bluhm B."/>
            <person name="Cannon C."/>
            <person name="Castanera R."/>
            <person name="Culley D."/>
            <person name="Daum C."/>
            <person name="Ezra D."/>
            <person name="Gonzalez J."/>
            <person name="Henrissat B."/>
            <person name="Kuo A."/>
            <person name="Liang C."/>
            <person name="Lipzen A."/>
            <person name="Lutzoni F."/>
            <person name="Magnuson J."/>
            <person name="Mondo S."/>
            <person name="Nolan M."/>
            <person name="Ohm R."/>
            <person name="Pangilinan J."/>
            <person name="Park H.-J."/>
            <person name="Ramirez L."/>
            <person name="Alfaro M."/>
            <person name="Sun H."/>
            <person name="Tritt A."/>
            <person name="Yoshinaga Y."/>
            <person name="Zwiers L.-H."/>
            <person name="Turgeon B."/>
            <person name="Goodwin S."/>
            <person name="Spatafora J."/>
            <person name="Crous P."/>
            <person name="Grigoriev I."/>
        </authorList>
    </citation>
    <scope>NUCLEOTIDE SEQUENCE</scope>
    <source>
        <strain evidence="3">CBS 113389</strain>
    </source>
</reference>
<evidence type="ECO:0000313" key="4">
    <source>
        <dbReference type="Proteomes" id="UP000799767"/>
    </source>
</evidence>
<dbReference type="Proteomes" id="UP000799767">
    <property type="component" value="Unassembled WGS sequence"/>
</dbReference>
<dbReference type="GeneID" id="54477502"/>
<dbReference type="PANTHER" id="PTHR43433">
    <property type="entry name" value="HYDROLASE, ALPHA/BETA FOLD FAMILY PROTEIN"/>
    <property type="match status" value="1"/>
</dbReference>
<dbReference type="EMBL" id="MU001631">
    <property type="protein sequence ID" value="KAF2488237.1"/>
    <property type="molecule type" value="Genomic_DNA"/>
</dbReference>
<evidence type="ECO:0000313" key="3">
    <source>
        <dbReference type="EMBL" id="KAF2488237.1"/>
    </source>
</evidence>
<dbReference type="PANTHER" id="PTHR43433:SF10">
    <property type="entry name" value="AB HYDROLASE-1 DOMAIN-CONTAINING PROTEIN"/>
    <property type="match status" value="1"/>
</dbReference>
<feature type="compositionally biased region" description="Basic and acidic residues" evidence="1">
    <location>
        <begin position="1"/>
        <end position="12"/>
    </location>
</feature>
<evidence type="ECO:0000259" key="2">
    <source>
        <dbReference type="Pfam" id="PF12697"/>
    </source>
</evidence>
<dbReference type="Pfam" id="PF12697">
    <property type="entry name" value="Abhydrolase_6"/>
    <property type="match status" value="1"/>
</dbReference>
<keyword evidence="3" id="KW-0378">Hydrolase</keyword>
<dbReference type="InterPro" id="IPR000073">
    <property type="entry name" value="AB_hydrolase_1"/>
</dbReference>
<dbReference type="GO" id="GO:0016787">
    <property type="term" value="F:hydrolase activity"/>
    <property type="evidence" value="ECO:0007669"/>
    <property type="project" value="UniProtKB-KW"/>
</dbReference>
<feature type="domain" description="AB hydrolase-1" evidence="2">
    <location>
        <begin position="42"/>
        <end position="306"/>
    </location>
</feature>
<dbReference type="RefSeq" id="XP_033594806.1">
    <property type="nucleotide sequence ID" value="XM_033736500.1"/>
</dbReference>
<accession>A0A6A6Q9Z1</accession>